<evidence type="ECO:0000313" key="3">
    <source>
        <dbReference type="EMBL" id="KFG55172.1"/>
    </source>
</evidence>
<evidence type="ECO:0000256" key="2">
    <source>
        <dbReference type="SAM" id="SignalP"/>
    </source>
</evidence>
<feature type="signal peptide" evidence="2">
    <location>
        <begin position="1"/>
        <end position="24"/>
    </location>
</feature>
<feature type="compositionally biased region" description="Basic residues" evidence="1">
    <location>
        <begin position="62"/>
        <end position="88"/>
    </location>
</feature>
<keyword evidence="2" id="KW-0732">Signal</keyword>
<evidence type="ECO:0000313" key="4">
    <source>
        <dbReference type="Proteomes" id="UP000028838"/>
    </source>
</evidence>
<feature type="region of interest" description="Disordered" evidence="1">
    <location>
        <begin position="25"/>
        <end position="154"/>
    </location>
</feature>
<keyword evidence="3" id="KW-0812">Transmembrane</keyword>
<dbReference type="AlphaFoldDB" id="A0A086LEV4"/>
<organism evidence="3 4">
    <name type="scientific">Toxoplasma gondii FOU</name>
    <dbReference type="NCBI Taxonomy" id="943167"/>
    <lineage>
        <taxon>Eukaryota</taxon>
        <taxon>Sar</taxon>
        <taxon>Alveolata</taxon>
        <taxon>Apicomplexa</taxon>
        <taxon>Conoidasida</taxon>
        <taxon>Coccidia</taxon>
        <taxon>Eucoccidiorida</taxon>
        <taxon>Eimeriorina</taxon>
        <taxon>Sarcocystidae</taxon>
        <taxon>Toxoplasma</taxon>
    </lineage>
</organism>
<dbReference type="Proteomes" id="UP000028838">
    <property type="component" value="Unassembled WGS sequence"/>
</dbReference>
<feature type="compositionally biased region" description="Basic and acidic residues" evidence="1">
    <location>
        <begin position="145"/>
        <end position="154"/>
    </location>
</feature>
<reference evidence="3 4" key="1">
    <citation type="submission" date="2014-07" db="EMBL/GenBank/DDBJ databases">
        <authorList>
            <person name="Sibley D."/>
            <person name="Venepally P."/>
            <person name="Karamycheva S."/>
            <person name="Hadjithomas M."/>
            <person name="Khan A."/>
            <person name="Brunk B."/>
            <person name="Roos D."/>
            <person name="Caler E."/>
            <person name="Lorenzi H."/>
        </authorList>
    </citation>
    <scope>NUCLEOTIDE SEQUENCE [LARGE SCALE GENOMIC DNA]</scope>
    <source>
        <strain evidence="3 4">FOU</strain>
    </source>
</reference>
<feature type="compositionally biased region" description="Basic and acidic residues" evidence="1">
    <location>
        <begin position="101"/>
        <end position="117"/>
    </location>
</feature>
<keyword evidence="3" id="KW-0472">Membrane</keyword>
<comment type="caution">
    <text evidence="3">The sequence shown here is derived from an EMBL/GenBank/DDBJ whole genome shotgun (WGS) entry which is preliminary data.</text>
</comment>
<gene>
    <name evidence="3" type="ORF">TGFOU_402980</name>
</gene>
<evidence type="ECO:0000256" key="1">
    <source>
        <dbReference type="SAM" id="MobiDB-lite"/>
    </source>
</evidence>
<feature type="compositionally biased region" description="Basic and acidic residues" evidence="1">
    <location>
        <begin position="126"/>
        <end position="137"/>
    </location>
</feature>
<name>A0A086LEV4_TOXGO</name>
<accession>A0A086LEV4</accession>
<proteinExistence type="predicted"/>
<sequence>MWRSALFSPAVACLLVFAPVSVLSRGGRRRRPQHTRGSHCMRVSVASGGKDDARDPLLGAPAKRKRHLPPVEHRRRISKKLQRGKRRERGVAGDPTGETVEEGRATSRGGGTRERSVEGSGGSGRDPGRREERATPKERKRKERRKPETGRERR</sequence>
<protein>
    <submittedName>
        <fullName evidence="3">Putative transmembrane protein</fullName>
    </submittedName>
</protein>
<feature type="chain" id="PRO_5001810210" evidence="2">
    <location>
        <begin position="25"/>
        <end position="154"/>
    </location>
</feature>
<dbReference type="EMBL" id="AEYH02000368">
    <property type="protein sequence ID" value="KFG55172.1"/>
    <property type="molecule type" value="Genomic_DNA"/>
</dbReference>
<dbReference type="VEuPathDB" id="ToxoDB:TGFOU_402980"/>
<feature type="compositionally biased region" description="Basic residues" evidence="1">
    <location>
        <begin position="26"/>
        <end position="39"/>
    </location>
</feature>